<dbReference type="EMBL" id="CP137640">
    <property type="protein sequence ID" value="WVX80946.1"/>
    <property type="molecule type" value="Genomic_DNA"/>
</dbReference>
<dbReference type="NCBIfam" id="NF009466">
    <property type="entry name" value="PRK12826.1-2"/>
    <property type="match status" value="1"/>
</dbReference>
<dbReference type="InterPro" id="IPR036291">
    <property type="entry name" value="NAD(P)-bd_dom_sf"/>
</dbReference>
<keyword evidence="3" id="KW-0560">Oxidoreductase</keyword>
<dbReference type="InterPro" id="IPR050259">
    <property type="entry name" value="SDR"/>
</dbReference>
<evidence type="ECO:0000259" key="2">
    <source>
        <dbReference type="SMART" id="SM00822"/>
    </source>
</evidence>
<dbReference type="InterPro" id="IPR020904">
    <property type="entry name" value="Sc_DH/Rdtase_CS"/>
</dbReference>
<dbReference type="PANTHER" id="PTHR42879:SF2">
    <property type="entry name" value="3-OXOACYL-[ACYL-CARRIER-PROTEIN] REDUCTASE FABG"/>
    <property type="match status" value="1"/>
</dbReference>
<protein>
    <submittedName>
        <fullName evidence="3">3-oxoacyl-ACP reductase FabG</fullName>
        <ecNumber evidence="3">1.1.1.100</ecNumber>
    </submittedName>
</protein>
<dbReference type="EC" id="1.1.1.100" evidence="3"/>
<dbReference type="GO" id="GO:0004316">
    <property type="term" value="F:3-oxoacyl-[acyl-carrier-protein] reductase (NADPH) activity"/>
    <property type="evidence" value="ECO:0007669"/>
    <property type="project" value="UniProtKB-EC"/>
</dbReference>
<dbReference type="InterPro" id="IPR057326">
    <property type="entry name" value="KR_dom"/>
</dbReference>
<dbReference type="InterPro" id="IPR002347">
    <property type="entry name" value="SDR_fam"/>
</dbReference>
<keyword evidence="4" id="KW-1185">Reference proteome</keyword>
<gene>
    <name evidence="3" type="primary">fabG</name>
    <name evidence="3" type="ORF">R4Z09_27640</name>
</gene>
<evidence type="ECO:0000313" key="4">
    <source>
        <dbReference type="Proteomes" id="UP001357223"/>
    </source>
</evidence>
<dbReference type="Gene3D" id="3.40.50.720">
    <property type="entry name" value="NAD(P)-binding Rossmann-like Domain"/>
    <property type="match status" value="1"/>
</dbReference>
<dbReference type="PRINTS" id="PR00081">
    <property type="entry name" value="GDHRDH"/>
</dbReference>
<name>A0ABZ2CF74_9BACI</name>
<dbReference type="Pfam" id="PF13561">
    <property type="entry name" value="adh_short_C2"/>
    <property type="match status" value="1"/>
</dbReference>
<dbReference type="PANTHER" id="PTHR42879">
    <property type="entry name" value="3-OXOACYL-(ACYL-CARRIER-PROTEIN) REDUCTASE"/>
    <property type="match status" value="1"/>
</dbReference>
<dbReference type="RefSeq" id="WP_338449876.1">
    <property type="nucleotide sequence ID" value="NZ_CP137640.1"/>
</dbReference>
<sequence length="253" mass="27017">MKSLEGRVAVVTGSGKGIGAAVAKRLAEEGAKIAVIDLKEDYGANTVDYIKSKGGEALAVACDVSKASQIEEAVNKINQHYGQIDILINVAGVTRDKLIFQMEEEDWDLVLDTHLKGSFLMIKAVQKFMVKQNYGKIVNTSSLGSVGKRGQANYSSAKAALKALTRTAAIELGRYGINVNCVAPGFIETDMTRATIERMGKDFEEVKKGASKMIPLGRVGQPEDVANVVAFLVSEQANYISGEVINISGGSLT</sequence>
<comment type="similarity">
    <text evidence="1">Belongs to the short-chain dehydrogenases/reductases (SDR) family.</text>
</comment>
<evidence type="ECO:0000256" key="1">
    <source>
        <dbReference type="ARBA" id="ARBA00006484"/>
    </source>
</evidence>
<dbReference type="SMART" id="SM00822">
    <property type="entry name" value="PKS_KR"/>
    <property type="match status" value="1"/>
</dbReference>
<dbReference type="NCBIfam" id="NF005559">
    <property type="entry name" value="PRK07231.1"/>
    <property type="match status" value="1"/>
</dbReference>
<organism evidence="3 4">
    <name type="scientific">Niallia oryzisoli</name>
    <dbReference type="NCBI Taxonomy" id="1737571"/>
    <lineage>
        <taxon>Bacteria</taxon>
        <taxon>Bacillati</taxon>
        <taxon>Bacillota</taxon>
        <taxon>Bacilli</taxon>
        <taxon>Bacillales</taxon>
        <taxon>Bacillaceae</taxon>
        <taxon>Niallia</taxon>
    </lineage>
</organism>
<reference evidence="3 4" key="1">
    <citation type="submission" date="2023-10" db="EMBL/GenBank/DDBJ databases">
        <title>Niallia locisalis sp.nov. isolated from a salt pond sample.</title>
        <authorList>
            <person name="Li X.-J."/>
            <person name="Dong L."/>
        </authorList>
    </citation>
    <scope>NUCLEOTIDE SEQUENCE [LARGE SCALE GENOMIC DNA]</scope>
    <source>
        <strain evidence="3 4">DSM 29761</strain>
    </source>
</reference>
<proteinExistence type="inferred from homology"/>
<dbReference type="SUPFAM" id="SSF51735">
    <property type="entry name" value="NAD(P)-binding Rossmann-fold domains"/>
    <property type="match status" value="1"/>
</dbReference>
<evidence type="ECO:0000313" key="3">
    <source>
        <dbReference type="EMBL" id="WVX80946.1"/>
    </source>
</evidence>
<dbReference type="Proteomes" id="UP001357223">
    <property type="component" value="Chromosome"/>
</dbReference>
<dbReference type="PROSITE" id="PS00061">
    <property type="entry name" value="ADH_SHORT"/>
    <property type="match status" value="1"/>
</dbReference>
<dbReference type="PRINTS" id="PR00080">
    <property type="entry name" value="SDRFAMILY"/>
</dbReference>
<accession>A0ABZ2CF74</accession>
<feature type="domain" description="Ketoreductase" evidence="2">
    <location>
        <begin position="7"/>
        <end position="185"/>
    </location>
</feature>